<reference evidence="9" key="1">
    <citation type="submission" date="2022-06" db="EMBL/GenBank/DDBJ databases">
        <authorList>
            <consortium name="SYNGENTA / RWTH Aachen University"/>
        </authorList>
    </citation>
    <scope>NUCLEOTIDE SEQUENCE</scope>
</reference>
<dbReference type="Gene3D" id="6.10.140.1320">
    <property type="match status" value="1"/>
</dbReference>
<evidence type="ECO:0000313" key="9">
    <source>
        <dbReference type="EMBL" id="CAH7670747.1"/>
    </source>
</evidence>
<feature type="non-terminal residue" evidence="9">
    <location>
        <position position="152"/>
    </location>
</feature>
<feature type="region of interest" description="Disordered" evidence="6">
    <location>
        <begin position="97"/>
        <end position="152"/>
    </location>
</feature>
<dbReference type="AlphaFoldDB" id="A0AAV0AQD2"/>
<keyword evidence="3 7" id="KW-1133">Transmembrane helix</keyword>
<dbReference type="EMBL" id="CALTRL010001064">
    <property type="protein sequence ID" value="CAH7670747.1"/>
    <property type="molecule type" value="Genomic_DNA"/>
</dbReference>
<feature type="transmembrane region" description="Helical" evidence="7">
    <location>
        <begin position="23"/>
        <end position="42"/>
    </location>
</feature>
<dbReference type="InterPro" id="IPR007667">
    <property type="entry name" value="Hypoxia_induced_domain"/>
</dbReference>
<evidence type="ECO:0000259" key="8">
    <source>
        <dbReference type="PROSITE" id="PS51503"/>
    </source>
</evidence>
<dbReference type="PANTHER" id="PTHR12297">
    <property type="entry name" value="HYPOXIA-INDUCBILE GENE 1 HIG1 -RELATED"/>
    <property type="match status" value="1"/>
</dbReference>
<feature type="compositionally biased region" description="Basic and acidic residues" evidence="6">
    <location>
        <begin position="137"/>
        <end position="152"/>
    </location>
</feature>
<feature type="domain" description="HIG1" evidence="8">
    <location>
        <begin position="1"/>
        <end position="86"/>
    </location>
</feature>
<evidence type="ECO:0000256" key="1">
    <source>
        <dbReference type="ARBA" id="ARBA00004325"/>
    </source>
</evidence>
<evidence type="ECO:0000256" key="6">
    <source>
        <dbReference type="SAM" id="MobiDB-lite"/>
    </source>
</evidence>
<dbReference type="Pfam" id="PF04588">
    <property type="entry name" value="HIG_1_N"/>
    <property type="match status" value="1"/>
</dbReference>
<feature type="non-terminal residue" evidence="9">
    <location>
        <position position="1"/>
    </location>
</feature>
<comment type="subcellular location">
    <subcellularLocation>
        <location evidence="1">Mitochondrion membrane</location>
    </subcellularLocation>
</comment>
<keyword evidence="5 7" id="KW-0472">Membrane</keyword>
<comment type="caution">
    <text evidence="9">The sequence shown here is derived from an EMBL/GenBank/DDBJ whole genome shotgun (WGS) entry which is preliminary data.</text>
</comment>
<organism evidence="9 10">
    <name type="scientific">Phakopsora pachyrhizi</name>
    <name type="common">Asian soybean rust disease fungus</name>
    <dbReference type="NCBI Taxonomy" id="170000"/>
    <lineage>
        <taxon>Eukaryota</taxon>
        <taxon>Fungi</taxon>
        <taxon>Dikarya</taxon>
        <taxon>Basidiomycota</taxon>
        <taxon>Pucciniomycotina</taxon>
        <taxon>Pucciniomycetes</taxon>
        <taxon>Pucciniales</taxon>
        <taxon>Phakopsoraceae</taxon>
        <taxon>Phakopsora</taxon>
    </lineage>
</organism>
<dbReference type="GO" id="GO:0031966">
    <property type="term" value="C:mitochondrial membrane"/>
    <property type="evidence" value="ECO:0007669"/>
    <property type="project" value="UniProtKB-SubCell"/>
</dbReference>
<proteinExistence type="predicted"/>
<dbReference type="PANTHER" id="PTHR12297:SF3">
    <property type="entry name" value="HIG1 DOMAIN FAMILY MEMBER 1A"/>
    <property type="match status" value="1"/>
</dbReference>
<accession>A0AAV0AQD2</accession>
<feature type="transmembrane region" description="Helical" evidence="7">
    <location>
        <begin position="54"/>
        <end position="75"/>
    </location>
</feature>
<keyword evidence="4" id="KW-0496">Mitochondrion</keyword>
<dbReference type="InterPro" id="IPR050355">
    <property type="entry name" value="RCF1"/>
</dbReference>
<evidence type="ECO:0000256" key="3">
    <source>
        <dbReference type="ARBA" id="ARBA00022989"/>
    </source>
</evidence>
<evidence type="ECO:0000256" key="4">
    <source>
        <dbReference type="ARBA" id="ARBA00023128"/>
    </source>
</evidence>
<evidence type="ECO:0000313" key="10">
    <source>
        <dbReference type="Proteomes" id="UP001153365"/>
    </source>
</evidence>
<evidence type="ECO:0000256" key="2">
    <source>
        <dbReference type="ARBA" id="ARBA00022692"/>
    </source>
</evidence>
<keyword evidence="2 7" id="KW-0812">Transmembrane</keyword>
<evidence type="ECO:0000256" key="5">
    <source>
        <dbReference type="ARBA" id="ARBA00023136"/>
    </source>
</evidence>
<name>A0AAV0AQD2_PHAPC</name>
<sequence>EEFEELEPSTWERFSSKFKEQPLVPIGAGATTIALLGAGRAIQQGNSSQFNLWLRYRVIFQGLTVAAALVGSLYYTKQRQIDRVALEEERIRKRDLRIREQESSDRSFSGSDQKVGSGVDLSGDRTRNDGSTSSTSEFRRELMRKKISDQAK</sequence>
<dbReference type="GO" id="GO:0097250">
    <property type="term" value="P:mitochondrial respirasome assembly"/>
    <property type="evidence" value="ECO:0007669"/>
    <property type="project" value="TreeGrafter"/>
</dbReference>
<keyword evidence="10" id="KW-1185">Reference proteome</keyword>
<gene>
    <name evidence="9" type="ORF">PPACK8108_LOCUS5482</name>
</gene>
<protein>
    <submittedName>
        <fullName evidence="9">Hypoxia induced protein conserved region-domain-containing protein</fullName>
    </submittedName>
</protein>
<dbReference type="PROSITE" id="PS51503">
    <property type="entry name" value="HIG1"/>
    <property type="match status" value="1"/>
</dbReference>
<evidence type="ECO:0000256" key="7">
    <source>
        <dbReference type="SAM" id="Phobius"/>
    </source>
</evidence>
<dbReference type="Proteomes" id="UP001153365">
    <property type="component" value="Unassembled WGS sequence"/>
</dbReference>